<protein>
    <submittedName>
        <fullName evidence="2">Uncharacterized protein</fullName>
    </submittedName>
</protein>
<dbReference type="Proteomes" id="UP000003277">
    <property type="component" value="Unassembled WGS sequence"/>
</dbReference>
<reference evidence="2 3" key="1">
    <citation type="submission" date="2011-11" db="EMBL/GenBank/DDBJ databases">
        <title>The Genome Sequence of Dialister succinatiphilus YIT 11850.</title>
        <authorList>
            <consortium name="The Broad Institute Genome Sequencing Platform"/>
            <person name="Earl A."/>
            <person name="Ward D."/>
            <person name="Feldgarden M."/>
            <person name="Gevers D."/>
            <person name="Morotomi M."/>
            <person name="Young S.K."/>
            <person name="Zeng Q."/>
            <person name="Gargeya S."/>
            <person name="Fitzgerald M."/>
            <person name="Haas B."/>
            <person name="Abouelleil A."/>
            <person name="Alvarado L."/>
            <person name="Arachchi H.M."/>
            <person name="Berlin A."/>
            <person name="Brown A."/>
            <person name="Chapman S.B."/>
            <person name="Dunbar C."/>
            <person name="Gearin G."/>
            <person name="Goldberg J."/>
            <person name="Griggs A."/>
            <person name="Gujja S."/>
            <person name="Heiman D."/>
            <person name="Howarth C."/>
            <person name="Lui A."/>
            <person name="MacDonald P.J.P."/>
            <person name="Montmayeur A."/>
            <person name="Murphy C."/>
            <person name="Neiman D."/>
            <person name="Pearson M."/>
            <person name="Priest M."/>
            <person name="Roberts A."/>
            <person name="Saif S."/>
            <person name="Shea T."/>
            <person name="Sisk P."/>
            <person name="Stolte C."/>
            <person name="Sykes S."/>
            <person name="Wortman J."/>
            <person name="Nusbaum C."/>
            <person name="Birren B."/>
        </authorList>
    </citation>
    <scope>NUCLEOTIDE SEQUENCE [LARGE SCALE GENOMIC DNA]</scope>
    <source>
        <strain evidence="2 3">YIT 11850</strain>
    </source>
</reference>
<dbReference type="AlphaFoldDB" id="H1CZM1"/>
<accession>H1CZM1</accession>
<feature type="coiled-coil region" evidence="1">
    <location>
        <begin position="1"/>
        <end position="28"/>
    </location>
</feature>
<sequence length="87" mass="10067">MDNLIDQLAVIRVQLDELEKEIRGMMTQKEEEKPPVTMADVRRLMAEKWNLGKKDEVRSLLAAYGAQKLTDVLPEHYEELAEKIEAL</sequence>
<evidence type="ECO:0000313" key="2">
    <source>
        <dbReference type="EMBL" id="EHO63219.1"/>
    </source>
</evidence>
<comment type="caution">
    <text evidence="2">The sequence shown here is derived from an EMBL/GenBank/DDBJ whole genome shotgun (WGS) entry which is preliminary data.</text>
</comment>
<evidence type="ECO:0000313" key="3">
    <source>
        <dbReference type="Proteomes" id="UP000003277"/>
    </source>
</evidence>
<proteinExistence type="predicted"/>
<evidence type="ECO:0000256" key="1">
    <source>
        <dbReference type="SAM" id="Coils"/>
    </source>
</evidence>
<dbReference type="STRING" id="742743.HMPREF9453_00809"/>
<keyword evidence="3" id="KW-1185">Reference proteome</keyword>
<organism evidence="2 3">
    <name type="scientific">Dialister succinatiphilus YIT 11850</name>
    <dbReference type="NCBI Taxonomy" id="742743"/>
    <lineage>
        <taxon>Bacteria</taxon>
        <taxon>Bacillati</taxon>
        <taxon>Bacillota</taxon>
        <taxon>Negativicutes</taxon>
        <taxon>Veillonellales</taxon>
        <taxon>Veillonellaceae</taxon>
        <taxon>Dialister</taxon>
    </lineage>
</organism>
<dbReference type="PATRIC" id="fig|742743.3.peg.818"/>
<keyword evidence="1" id="KW-0175">Coiled coil</keyword>
<dbReference type="EMBL" id="ADLT01000018">
    <property type="protein sequence ID" value="EHO63219.1"/>
    <property type="molecule type" value="Genomic_DNA"/>
</dbReference>
<dbReference type="RefSeq" id="WP_008859313.1">
    <property type="nucleotide sequence ID" value="NZ_JH591187.1"/>
</dbReference>
<gene>
    <name evidence="2" type="ORF">HMPREF9453_00809</name>
</gene>
<dbReference type="HOGENOM" id="CLU_2478367_0_0_9"/>
<name>H1CZM1_9FIRM</name>